<protein>
    <submittedName>
        <fullName evidence="1">Uncharacterized protein</fullName>
    </submittedName>
</protein>
<keyword evidence="2" id="KW-1185">Reference proteome</keyword>
<proteinExistence type="predicted"/>
<sequence>MDVPFFPSLYTTDHRKRELRELLMRQINCALEVCLSLECLNDLQLIFQYETFIAHSHMNGDQSHQYWRTLGDVISSTFALGYHENIESKGDTPPFLIQLRKTAFARIYSADKNVALFLGRPLRMSKRFCYFQLPGSSSTTSLDSSAQPQRSPHEWDLASTINYTAETRWSALCAFVKEDIMELLFDRNRADYLQEVNTLQAMADTYWDALPSSFRLQSDIRLCPKRPVELDFLINPSEALIEIAQQMLHLVVEAVLWRDELANSGTTLSWKIAHYGLPAAGIIILAALARSKADSGSRILGAQVLQDLILLSAEPLESSNDS</sequence>
<reference evidence="1" key="1">
    <citation type="submission" date="2022-10" db="EMBL/GenBank/DDBJ databases">
        <title>Genome Sequence of Xylaria curta.</title>
        <authorList>
            <person name="Buettner E."/>
        </authorList>
    </citation>
    <scope>NUCLEOTIDE SEQUENCE</scope>
    <source>
        <strain evidence="1">Babe10</strain>
    </source>
</reference>
<gene>
    <name evidence="1" type="ORF">NUW58_g5488</name>
</gene>
<dbReference type="Proteomes" id="UP001143856">
    <property type="component" value="Unassembled WGS sequence"/>
</dbReference>
<evidence type="ECO:0000313" key="2">
    <source>
        <dbReference type="Proteomes" id="UP001143856"/>
    </source>
</evidence>
<name>A0ACC1P2L4_9PEZI</name>
<dbReference type="EMBL" id="JAPDGR010001092">
    <property type="protein sequence ID" value="KAJ2985507.1"/>
    <property type="molecule type" value="Genomic_DNA"/>
</dbReference>
<comment type="caution">
    <text evidence="1">The sequence shown here is derived from an EMBL/GenBank/DDBJ whole genome shotgun (WGS) entry which is preliminary data.</text>
</comment>
<accession>A0ACC1P2L4</accession>
<organism evidence="1 2">
    <name type="scientific">Xylaria curta</name>
    <dbReference type="NCBI Taxonomy" id="42375"/>
    <lineage>
        <taxon>Eukaryota</taxon>
        <taxon>Fungi</taxon>
        <taxon>Dikarya</taxon>
        <taxon>Ascomycota</taxon>
        <taxon>Pezizomycotina</taxon>
        <taxon>Sordariomycetes</taxon>
        <taxon>Xylariomycetidae</taxon>
        <taxon>Xylariales</taxon>
        <taxon>Xylariaceae</taxon>
        <taxon>Xylaria</taxon>
    </lineage>
</organism>
<evidence type="ECO:0000313" key="1">
    <source>
        <dbReference type="EMBL" id="KAJ2985507.1"/>
    </source>
</evidence>